<sequence length="515" mass="58169">MKKAAIKQTRSRGIALFFLLGALIVLTVSTYALLSRMSVRRHRLGYLVSYQKARYASSSAIRYALARLKDMPTTLVDRSGAPDYSDVFALDQESYNLLIEEWAMQLEDQMYIEDESGNISLNPWLAAAEKKTTQTRRRENIKAVHKARETVYKDIRDQGLTRDDFLPEQINEMIADVYQQQTNRPLTADILMETMDTGGNGGGGVNGNSLDSIIAMQSSGDLFSQYEQPEPPSWEELKRGLEIPGPYGPQWPLLAEPEIMDFGDDCQVEITIEDENAKLPVTLALLDDPQNDIEPEKDACFYTFFEWMGAAEEDILDFLDSTDEIAQTKTFNFNLRPIRITERKPVTTTSSSGRKTTRYRTVTTNRSSYMHRMDYALLFRNGINKTALTEDIAGWGLKGENALKYLGLWGSYKVNINTAPRHVLEAVFAFGGDGDKIADLIINRRLVEPYKELDELSEEAYGYKESIDKVKEMLTTESILFTIRIKASCGSAIVETVSTVIKARTTVKKIVTVTY</sequence>
<dbReference type="InterPro" id="IPR005628">
    <property type="entry name" value="GspK"/>
</dbReference>
<dbReference type="OrthoDB" id="280771at2"/>
<proteinExistence type="predicted"/>
<dbReference type="GO" id="GO:0016020">
    <property type="term" value="C:membrane"/>
    <property type="evidence" value="ECO:0007669"/>
    <property type="project" value="InterPro"/>
</dbReference>
<dbReference type="EMBL" id="CP019646">
    <property type="protein sequence ID" value="AQQ72258.1"/>
    <property type="molecule type" value="Genomic_DNA"/>
</dbReference>
<evidence type="ECO:0000313" key="1">
    <source>
        <dbReference type="EMBL" id="AQQ72258.1"/>
    </source>
</evidence>
<organism evidence="1 2">
    <name type="scientific">Limihaloglobus sulfuriphilus</name>
    <dbReference type="NCBI Taxonomy" id="1851148"/>
    <lineage>
        <taxon>Bacteria</taxon>
        <taxon>Pseudomonadati</taxon>
        <taxon>Planctomycetota</taxon>
        <taxon>Phycisphaerae</taxon>
        <taxon>Sedimentisphaerales</taxon>
        <taxon>Sedimentisphaeraceae</taxon>
        <taxon>Limihaloglobus</taxon>
    </lineage>
</organism>
<dbReference type="KEGG" id="pbas:SMSP2_02639"/>
<protein>
    <submittedName>
        <fullName evidence="1">Type II secretory pathway, component PulK</fullName>
    </submittedName>
</protein>
<dbReference type="AlphaFoldDB" id="A0A1Q2MIA8"/>
<reference evidence="2" key="1">
    <citation type="submission" date="2017-02" db="EMBL/GenBank/DDBJ databases">
        <title>Comparative genomics and description of representatives of a novel lineage of planctomycetes thriving in anoxic sediments.</title>
        <authorList>
            <person name="Spring S."/>
            <person name="Bunk B."/>
            <person name="Sproer C."/>
        </authorList>
    </citation>
    <scope>NUCLEOTIDE SEQUENCE [LARGE SCALE GENOMIC DNA]</scope>
    <source>
        <strain evidence="2">SM-Chi-D1</strain>
    </source>
</reference>
<dbReference type="STRING" id="1851148.SMSP2_02639"/>
<name>A0A1Q2MIA8_9BACT</name>
<evidence type="ECO:0000313" key="2">
    <source>
        <dbReference type="Proteomes" id="UP000188181"/>
    </source>
</evidence>
<dbReference type="RefSeq" id="WP_146684469.1">
    <property type="nucleotide sequence ID" value="NZ_CP019646.1"/>
</dbReference>
<keyword evidence="2" id="KW-1185">Reference proteome</keyword>
<gene>
    <name evidence="1" type="ORF">SMSP2_02639</name>
</gene>
<dbReference type="PANTHER" id="PTHR38831">
    <property type="entry name" value="TYPE II SECRETION SYSTEM PROTEIN K"/>
    <property type="match status" value="1"/>
</dbReference>
<dbReference type="PANTHER" id="PTHR38831:SF1">
    <property type="entry name" value="TYPE II SECRETION SYSTEM PROTEIN K-RELATED"/>
    <property type="match status" value="1"/>
</dbReference>
<dbReference type="GO" id="GO:0009306">
    <property type="term" value="P:protein secretion"/>
    <property type="evidence" value="ECO:0007669"/>
    <property type="project" value="InterPro"/>
</dbReference>
<accession>A0A1Q2MIA8</accession>
<dbReference type="Proteomes" id="UP000188181">
    <property type="component" value="Chromosome"/>
</dbReference>